<dbReference type="Proteomes" id="UP001230986">
    <property type="component" value="Unassembled WGS sequence"/>
</dbReference>
<feature type="domain" description="HPr kinase/phosphorylase C-terminal" evidence="11">
    <location>
        <begin position="98"/>
        <end position="266"/>
    </location>
</feature>
<dbReference type="RefSeq" id="WP_284475478.1">
    <property type="nucleotide sequence ID" value="NZ_JASVEJ010000021.1"/>
</dbReference>
<dbReference type="CDD" id="cd01918">
    <property type="entry name" value="HprK_C"/>
    <property type="match status" value="1"/>
</dbReference>
<sequence>MNRPGLALAGFFRFFADKRVQVIGSAEMTYLKSLPAAEQVKRIRSLFNRKIPCLIFARNLLPGKELIKVSNEENFSLFRSSQVTMQLINKATLVLEQHFAPQTSEFASMVDIAGVGVLIRGKSGIGKSECVLALIERGYSFVADDVTYIRLRERKDLIATSPDITRNHIEVRGLGIINVASVFGVKSITVEKKVDLVVTLVEWDEAQNVDRTGLDNSFYEILGEKVRHVEIPVRPGRDLARLVEVAALDSKLKSFGFDSAKDFNKRLIERMNSSK</sequence>
<keyword evidence="6 12" id="KW-0418">Kinase</keyword>
<comment type="catalytic activity">
    <reaction evidence="9">
        <text>[HPr protein]-O-phospho-L-serine + phosphate + H(+) = [HPr protein]-L-serine + diphosphate</text>
        <dbReference type="Rhea" id="RHEA:46604"/>
        <dbReference type="Rhea" id="RHEA-COMP:11602"/>
        <dbReference type="Rhea" id="RHEA-COMP:11603"/>
        <dbReference type="ChEBI" id="CHEBI:15378"/>
        <dbReference type="ChEBI" id="CHEBI:29999"/>
        <dbReference type="ChEBI" id="CHEBI:33019"/>
        <dbReference type="ChEBI" id="CHEBI:43474"/>
        <dbReference type="ChEBI" id="CHEBI:83421"/>
    </reaction>
</comment>
<accession>A0ABT7LY30</accession>
<evidence type="ECO:0000256" key="7">
    <source>
        <dbReference type="ARBA" id="ARBA00022840"/>
    </source>
</evidence>
<dbReference type="SUPFAM" id="SSF53795">
    <property type="entry name" value="PEP carboxykinase-like"/>
    <property type="match status" value="1"/>
</dbReference>
<name>A0ABT7LY30_9CYAN</name>
<dbReference type="PANTHER" id="PTHR30305:SF1">
    <property type="entry name" value="HPR KINASE_PHOSPHORYLASE"/>
    <property type="match status" value="1"/>
</dbReference>
<evidence type="ECO:0000313" key="13">
    <source>
        <dbReference type="Proteomes" id="UP001230986"/>
    </source>
</evidence>
<organism evidence="12 13">
    <name type="scientific">Geitlerinema calcuttense NRMC-F 0142</name>
    <dbReference type="NCBI Taxonomy" id="2922238"/>
    <lineage>
        <taxon>Bacteria</taxon>
        <taxon>Bacillati</taxon>
        <taxon>Cyanobacteriota</taxon>
        <taxon>Cyanophyceae</taxon>
        <taxon>Geitlerinematales</taxon>
        <taxon>Geitlerinemataceae</taxon>
        <taxon>Geitlerinema</taxon>
    </lineage>
</organism>
<evidence type="ECO:0000256" key="9">
    <source>
        <dbReference type="ARBA" id="ARBA00047657"/>
    </source>
</evidence>
<dbReference type="InterPro" id="IPR003755">
    <property type="entry name" value="HPr(Ser)_kin/Pase"/>
</dbReference>
<keyword evidence="4" id="KW-0808">Transferase</keyword>
<evidence type="ECO:0000256" key="4">
    <source>
        <dbReference type="ARBA" id="ARBA00022679"/>
    </source>
</evidence>
<dbReference type="Gene3D" id="3.40.50.300">
    <property type="entry name" value="P-loop containing nucleotide triphosphate hydrolases"/>
    <property type="match status" value="1"/>
</dbReference>
<evidence type="ECO:0000256" key="5">
    <source>
        <dbReference type="ARBA" id="ARBA00022741"/>
    </source>
</evidence>
<dbReference type="GO" id="GO:0016301">
    <property type="term" value="F:kinase activity"/>
    <property type="evidence" value="ECO:0007669"/>
    <property type="project" value="UniProtKB-KW"/>
</dbReference>
<dbReference type="InterPro" id="IPR011126">
    <property type="entry name" value="Hpr_kin/Pase_Hpr_N"/>
</dbReference>
<evidence type="ECO:0000256" key="2">
    <source>
        <dbReference type="ARBA" id="ARBA00006883"/>
    </source>
</evidence>
<comment type="similarity">
    <text evidence="2">Belongs to the HPrK/P family.</text>
</comment>
<proteinExistence type="inferred from homology"/>
<evidence type="ECO:0000256" key="3">
    <source>
        <dbReference type="ARBA" id="ARBA00022527"/>
    </source>
</evidence>
<dbReference type="Gene3D" id="3.40.1390.20">
    <property type="entry name" value="HprK N-terminal domain-like"/>
    <property type="match status" value="1"/>
</dbReference>
<reference evidence="12 13" key="1">
    <citation type="submission" date="2023-06" db="EMBL/GenBank/DDBJ databases">
        <title>Whole genome sequence of Oscillatoria calcuttensis NRMC-F 0142.</title>
        <authorList>
            <person name="Shakena Fathima T."/>
            <person name="Muralitharan G."/>
            <person name="Thajuddin N."/>
        </authorList>
    </citation>
    <scope>NUCLEOTIDE SEQUENCE [LARGE SCALE GENOMIC DNA]</scope>
    <source>
        <strain evidence="12 13">NRMC-F 0142</strain>
    </source>
</reference>
<dbReference type="EMBL" id="JASVEJ010000021">
    <property type="protein sequence ID" value="MDL5056913.1"/>
    <property type="molecule type" value="Genomic_DNA"/>
</dbReference>
<evidence type="ECO:0000256" key="1">
    <source>
        <dbReference type="ARBA" id="ARBA00001120"/>
    </source>
</evidence>
<dbReference type="InterPro" id="IPR028979">
    <property type="entry name" value="Ser_kin/Pase_Hpr-like_N_sf"/>
</dbReference>
<keyword evidence="13" id="KW-1185">Reference proteome</keyword>
<evidence type="ECO:0000313" key="12">
    <source>
        <dbReference type="EMBL" id="MDL5056913.1"/>
    </source>
</evidence>
<dbReference type="Pfam" id="PF07475">
    <property type="entry name" value="Hpr_kinase_C"/>
    <property type="match status" value="1"/>
</dbReference>
<gene>
    <name evidence="12" type="primary">hprK</name>
    <name evidence="12" type="ORF">QQ055_05460</name>
</gene>
<feature type="domain" description="HPr(Ser) kinase/phosphorylase N-terminal" evidence="10">
    <location>
        <begin position="1"/>
        <end position="95"/>
    </location>
</feature>
<evidence type="ECO:0000256" key="8">
    <source>
        <dbReference type="ARBA" id="ARBA00023268"/>
    </source>
</evidence>
<dbReference type="NCBIfam" id="TIGR00679">
    <property type="entry name" value="hpr-ser"/>
    <property type="match status" value="1"/>
</dbReference>
<comment type="catalytic activity">
    <reaction evidence="1">
        <text>[HPr protein]-L-serine + ATP = [HPr protein]-O-phospho-L-serine + ADP + H(+)</text>
        <dbReference type="Rhea" id="RHEA:46600"/>
        <dbReference type="Rhea" id="RHEA-COMP:11602"/>
        <dbReference type="Rhea" id="RHEA-COMP:11603"/>
        <dbReference type="ChEBI" id="CHEBI:15378"/>
        <dbReference type="ChEBI" id="CHEBI:29999"/>
        <dbReference type="ChEBI" id="CHEBI:30616"/>
        <dbReference type="ChEBI" id="CHEBI:83421"/>
        <dbReference type="ChEBI" id="CHEBI:456216"/>
    </reaction>
</comment>
<evidence type="ECO:0000259" key="10">
    <source>
        <dbReference type="Pfam" id="PF02603"/>
    </source>
</evidence>
<keyword evidence="3" id="KW-0723">Serine/threonine-protein kinase</keyword>
<dbReference type="InterPro" id="IPR027417">
    <property type="entry name" value="P-loop_NTPase"/>
</dbReference>
<dbReference type="SUPFAM" id="SSF75138">
    <property type="entry name" value="HprK N-terminal domain-like"/>
    <property type="match status" value="1"/>
</dbReference>
<keyword evidence="5" id="KW-0547">Nucleotide-binding</keyword>
<dbReference type="InterPro" id="IPR011104">
    <property type="entry name" value="Hpr_kin/Pase_C"/>
</dbReference>
<evidence type="ECO:0000259" key="11">
    <source>
        <dbReference type="Pfam" id="PF07475"/>
    </source>
</evidence>
<keyword evidence="8" id="KW-0511">Multifunctional enzyme</keyword>
<dbReference type="PANTHER" id="PTHR30305">
    <property type="entry name" value="PROTEIN YJDM-RELATED"/>
    <property type="match status" value="1"/>
</dbReference>
<protein>
    <submittedName>
        <fullName evidence="12">HPr(Ser) kinase/phosphatase</fullName>
    </submittedName>
</protein>
<keyword evidence="7" id="KW-0067">ATP-binding</keyword>
<comment type="caution">
    <text evidence="12">The sequence shown here is derived from an EMBL/GenBank/DDBJ whole genome shotgun (WGS) entry which is preliminary data.</text>
</comment>
<dbReference type="Pfam" id="PF02603">
    <property type="entry name" value="Hpr_kinase_N"/>
    <property type="match status" value="1"/>
</dbReference>
<evidence type="ECO:0000256" key="6">
    <source>
        <dbReference type="ARBA" id="ARBA00022777"/>
    </source>
</evidence>